<dbReference type="EMBL" id="JAFHLR010000033">
    <property type="protein sequence ID" value="KAG5469214.1"/>
    <property type="molecule type" value="Genomic_DNA"/>
</dbReference>
<dbReference type="Proteomes" id="UP000674143">
    <property type="component" value="Unassembled WGS sequence"/>
</dbReference>
<dbReference type="SUPFAM" id="SSF54001">
    <property type="entry name" value="Cysteine proteinases"/>
    <property type="match status" value="1"/>
</dbReference>
<feature type="transmembrane region" description="Helical" evidence="2">
    <location>
        <begin position="132"/>
        <end position="158"/>
    </location>
</feature>
<keyword evidence="2" id="KW-0472">Membrane</keyword>
<organism evidence="4 5">
    <name type="scientific">Leishmania orientalis</name>
    <dbReference type="NCBI Taxonomy" id="2249476"/>
    <lineage>
        <taxon>Eukaryota</taxon>
        <taxon>Discoba</taxon>
        <taxon>Euglenozoa</taxon>
        <taxon>Kinetoplastea</taxon>
        <taxon>Metakinetoplastina</taxon>
        <taxon>Trypanosomatida</taxon>
        <taxon>Trypanosomatidae</taxon>
        <taxon>Leishmaniinae</taxon>
        <taxon>Leishmania</taxon>
    </lineage>
</organism>
<proteinExistence type="predicted"/>
<evidence type="ECO:0000313" key="5">
    <source>
        <dbReference type="Proteomes" id="UP000674143"/>
    </source>
</evidence>
<accession>A0A836G9Q0</accession>
<dbReference type="PROSITE" id="PS50911">
    <property type="entry name" value="CHAP"/>
    <property type="match status" value="1"/>
</dbReference>
<name>A0A836G9Q0_9TRYP</name>
<keyword evidence="5" id="KW-1185">Reference proteome</keyword>
<sequence length="385" mass="42351">MLNGRTGSGDFLPMEPIPDVNAMTTAPIPRETAPKPSLGSPSLQSREKIQPSDVESASRLPSASLADIADVPHGDVIVCPTLSCGDIVTSYIDCEATNCEEIRFNASEDKSADSTVGCIGIMRRFLLDNDPLLYNIIKWHVAALLLLFLTFIVFGVFYSGIHYNGNCTDHGNTPLAPCVTPFGSILGAYNGVFAYSNCNESYVSAQMAHINLTVLDRDRETGKLTRVTKQFQSGMEWQCVEYARRYWMLKGLSQPAYFDSVAAAADIWNLTFVRLVSNASVTLPLHRFRNGDRLANGINVPEVGDIIIYPIQPGGFPYGHVAVIAKVELAARGAIYVAEQNWDNKVWAAPDHSLARKIPLRYDMLTTTLTIDDPEGHIIGWMRYG</sequence>
<evidence type="ECO:0000256" key="1">
    <source>
        <dbReference type="SAM" id="MobiDB-lite"/>
    </source>
</evidence>
<reference evidence="5" key="2">
    <citation type="journal article" date="2021" name="Sci. Data">
        <title>Chromosome-scale genome sequencing, assembly and annotation of six genomes from subfamily Leishmaniinae.</title>
        <authorList>
            <person name="Almutairi H."/>
            <person name="Urbaniak M.D."/>
            <person name="Bates M.D."/>
            <person name="Jariyapan N."/>
            <person name="Kwakye-Nuako G."/>
            <person name="Thomaz Soccol V."/>
            <person name="Al-Salem W.S."/>
            <person name="Dillon R.J."/>
            <person name="Bates P.A."/>
            <person name="Gatherer D."/>
        </authorList>
    </citation>
    <scope>NUCLEOTIDE SEQUENCE [LARGE SCALE GENOMIC DNA]</scope>
</reference>
<dbReference type="KEGG" id="loi:92358573"/>
<feature type="region of interest" description="Disordered" evidence="1">
    <location>
        <begin position="1"/>
        <end position="57"/>
    </location>
</feature>
<dbReference type="InterPro" id="IPR038765">
    <property type="entry name" value="Papain-like_cys_pep_sf"/>
</dbReference>
<dbReference type="GO" id="GO:0016874">
    <property type="term" value="F:ligase activity"/>
    <property type="evidence" value="ECO:0007669"/>
    <property type="project" value="TreeGrafter"/>
</dbReference>
<keyword evidence="2" id="KW-0812">Transmembrane</keyword>
<reference evidence="5" key="1">
    <citation type="journal article" date="2021" name="Microbiol. Resour. Announc.">
        <title>LGAAP: Leishmaniinae Genome Assembly and Annotation Pipeline.</title>
        <authorList>
            <person name="Almutairi H."/>
            <person name="Urbaniak M.D."/>
            <person name="Bates M.D."/>
            <person name="Jariyapan N."/>
            <person name="Kwakye-Nuako G."/>
            <person name="Thomaz-Soccol V."/>
            <person name="Al-Salem W.S."/>
            <person name="Dillon R.J."/>
            <person name="Bates P.A."/>
            <person name="Gatherer D."/>
        </authorList>
    </citation>
    <scope>NUCLEOTIDE SEQUENCE [LARGE SCALE GENOMIC DNA]</scope>
</reference>
<dbReference type="Pfam" id="PF05257">
    <property type="entry name" value="CHAP"/>
    <property type="match status" value="1"/>
</dbReference>
<dbReference type="RefSeq" id="XP_067060191.1">
    <property type="nucleotide sequence ID" value="XM_067204639.1"/>
</dbReference>
<gene>
    <name evidence="4" type="ORF">LSCM4_02612</name>
</gene>
<protein>
    <recommendedName>
        <fullName evidence="3">Peptidase C51 domain-containing protein</fullName>
    </recommendedName>
</protein>
<dbReference type="AlphaFoldDB" id="A0A836G9Q0"/>
<dbReference type="SMR" id="A0A836G9Q0"/>
<dbReference type="GeneID" id="92358573"/>
<keyword evidence="2" id="KW-1133">Transmembrane helix</keyword>
<dbReference type="InterPro" id="IPR051705">
    <property type="entry name" value="Gsp_Synthetase/Amidase"/>
</dbReference>
<dbReference type="Gene3D" id="3.90.1720.10">
    <property type="entry name" value="endopeptidase domain like (from Nostoc punctiforme)"/>
    <property type="match status" value="1"/>
</dbReference>
<evidence type="ECO:0000313" key="4">
    <source>
        <dbReference type="EMBL" id="KAG5469214.1"/>
    </source>
</evidence>
<dbReference type="InterPro" id="IPR007921">
    <property type="entry name" value="CHAP_dom"/>
</dbReference>
<feature type="domain" description="Peptidase C51" evidence="3">
    <location>
        <begin position="214"/>
        <end position="372"/>
    </location>
</feature>
<comment type="caution">
    <text evidence="4">The sequence shown here is derived from an EMBL/GenBank/DDBJ whole genome shotgun (WGS) entry which is preliminary data.</text>
</comment>
<evidence type="ECO:0000259" key="3">
    <source>
        <dbReference type="PROSITE" id="PS50911"/>
    </source>
</evidence>
<dbReference type="PANTHER" id="PTHR30094:SF14">
    <property type="entry name" value="D-ALANYL-GLYCYL ENDOPEPTIDASE-LIKE PROTEIN"/>
    <property type="match status" value="1"/>
</dbReference>
<dbReference type="PANTHER" id="PTHR30094">
    <property type="entry name" value="BIFUNCTIONAL GLUTATHIONYLSPERMIDINE SYNTHETASE/AMIDASE-RELATED"/>
    <property type="match status" value="1"/>
</dbReference>
<evidence type="ECO:0000256" key="2">
    <source>
        <dbReference type="SAM" id="Phobius"/>
    </source>
</evidence>